<keyword evidence="14" id="KW-1185">Reference proteome</keyword>
<comment type="similarity">
    <text evidence="2">Belongs to the MoaE family.</text>
</comment>
<evidence type="ECO:0000256" key="11">
    <source>
        <dbReference type="ARBA" id="ARBA00032474"/>
    </source>
</evidence>
<dbReference type="PANTHER" id="PTHR23404">
    <property type="entry name" value="MOLYBDOPTERIN SYNTHASE RELATED"/>
    <property type="match status" value="1"/>
</dbReference>
<evidence type="ECO:0000256" key="8">
    <source>
        <dbReference type="ARBA" id="ARBA00029745"/>
    </source>
</evidence>
<dbReference type="CDD" id="cd00756">
    <property type="entry name" value="MoaE"/>
    <property type="match status" value="1"/>
</dbReference>
<evidence type="ECO:0000313" key="14">
    <source>
        <dbReference type="Proteomes" id="UP000053586"/>
    </source>
</evidence>
<reference evidence="13 14" key="2">
    <citation type="journal article" date="2017" name="Antonie Van Leeuwenhoek">
        <title>Rhizobium rhizosphaerae sp. nov., a novel species isolated from rice rhizosphere.</title>
        <authorList>
            <person name="Zhao J.J."/>
            <person name="Zhang J."/>
            <person name="Zhang R.J."/>
            <person name="Zhang C.W."/>
            <person name="Yin H.Q."/>
            <person name="Zhang X.X."/>
        </authorList>
    </citation>
    <scope>NUCLEOTIDE SEQUENCE [LARGE SCALE GENOMIC DNA]</scope>
    <source>
        <strain evidence="13 14">ACAM 611</strain>
    </source>
</reference>
<dbReference type="Pfam" id="PF02391">
    <property type="entry name" value="MoaE"/>
    <property type="match status" value="1"/>
</dbReference>
<comment type="subunit">
    <text evidence="7">Heterotetramer of 2 MoaD subunits and 2 MoaE subunits. Also stable as homodimer. The enzyme changes between these two forms during catalysis.</text>
</comment>
<dbReference type="SUPFAM" id="SSF54690">
    <property type="entry name" value="Molybdopterin synthase subunit MoaE"/>
    <property type="match status" value="1"/>
</dbReference>
<evidence type="ECO:0000256" key="7">
    <source>
        <dbReference type="ARBA" id="ARBA00026066"/>
    </source>
</evidence>
<evidence type="ECO:0000256" key="12">
    <source>
        <dbReference type="ARBA" id="ARBA00049878"/>
    </source>
</evidence>
<comment type="catalytic activity">
    <reaction evidence="12">
        <text>2 [molybdopterin-synthase sulfur-carrier protein]-C-terminal-Gly-aminoethanethioate + cyclic pyranopterin phosphate + H2O = molybdopterin + 2 [molybdopterin-synthase sulfur-carrier protein]-C-terminal Gly-Gly + 2 H(+)</text>
        <dbReference type="Rhea" id="RHEA:26333"/>
        <dbReference type="Rhea" id="RHEA-COMP:12202"/>
        <dbReference type="Rhea" id="RHEA-COMP:19907"/>
        <dbReference type="ChEBI" id="CHEBI:15377"/>
        <dbReference type="ChEBI" id="CHEBI:15378"/>
        <dbReference type="ChEBI" id="CHEBI:58698"/>
        <dbReference type="ChEBI" id="CHEBI:59648"/>
        <dbReference type="ChEBI" id="CHEBI:90778"/>
        <dbReference type="ChEBI" id="CHEBI:232372"/>
        <dbReference type="EC" id="2.8.1.12"/>
    </reaction>
</comment>
<dbReference type="GO" id="GO:0006777">
    <property type="term" value="P:Mo-molybdopterin cofactor biosynthetic process"/>
    <property type="evidence" value="ECO:0007669"/>
    <property type="project" value="UniProtKB-KW"/>
</dbReference>
<evidence type="ECO:0000256" key="1">
    <source>
        <dbReference type="ARBA" id="ARBA00005046"/>
    </source>
</evidence>
<dbReference type="InterPro" id="IPR036563">
    <property type="entry name" value="MoaE_sf"/>
</dbReference>
<gene>
    <name evidence="13" type="primary">moaE</name>
    <name evidence="13" type="ORF">GPUN_1860</name>
</gene>
<dbReference type="NCBIfam" id="NF007959">
    <property type="entry name" value="PRK10678.1"/>
    <property type="match status" value="1"/>
</dbReference>
<organism evidence="13 14">
    <name type="scientific">Glaciecola punicea ACAM 611</name>
    <dbReference type="NCBI Taxonomy" id="1121923"/>
    <lineage>
        <taxon>Bacteria</taxon>
        <taxon>Pseudomonadati</taxon>
        <taxon>Pseudomonadota</taxon>
        <taxon>Gammaproteobacteria</taxon>
        <taxon>Alteromonadales</taxon>
        <taxon>Alteromonadaceae</taxon>
        <taxon>Glaciecola</taxon>
    </lineage>
</organism>
<dbReference type="InterPro" id="IPR003448">
    <property type="entry name" value="Mopterin_biosynth_MoaE"/>
</dbReference>
<dbReference type="GO" id="GO:0030366">
    <property type="term" value="F:molybdopterin synthase activity"/>
    <property type="evidence" value="ECO:0007669"/>
    <property type="project" value="UniProtKB-EC"/>
</dbReference>
<accession>H5TCE9</accession>
<evidence type="ECO:0000256" key="2">
    <source>
        <dbReference type="ARBA" id="ARBA00005426"/>
    </source>
</evidence>
<evidence type="ECO:0000313" key="13">
    <source>
        <dbReference type="EMBL" id="GAB55976.1"/>
    </source>
</evidence>
<dbReference type="EMBL" id="BAET01000019">
    <property type="protein sequence ID" value="GAB55976.1"/>
    <property type="molecule type" value="Genomic_DNA"/>
</dbReference>
<comment type="caution">
    <text evidence="13">The sequence shown here is derived from an EMBL/GenBank/DDBJ whole genome shotgun (WGS) entry which is preliminary data.</text>
</comment>
<dbReference type="AlphaFoldDB" id="H5TCE9"/>
<name>H5TCE9_9ALTE</name>
<dbReference type="RefSeq" id="WP_006005620.1">
    <property type="nucleotide sequence ID" value="NZ_BAET01000019.1"/>
</dbReference>
<keyword evidence="6" id="KW-0501">Molybdenum cofactor biosynthesis</keyword>
<comment type="pathway">
    <text evidence="1">Cofactor biosynthesis; molybdopterin biosynthesis.</text>
</comment>
<evidence type="ECO:0000256" key="10">
    <source>
        <dbReference type="ARBA" id="ARBA00030781"/>
    </source>
</evidence>
<evidence type="ECO:0000256" key="5">
    <source>
        <dbReference type="ARBA" id="ARBA00022679"/>
    </source>
</evidence>
<keyword evidence="5 13" id="KW-0808">Transferase</keyword>
<evidence type="ECO:0000256" key="9">
    <source>
        <dbReference type="ARBA" id="ARBA00030407"/>
    </source>
</evidence>
<dbReference type="Proteomes" id="UP000053586">
    <property type="component" value="Unassembled WGS sequence"/>
</dbReference>
<evidence type="ECO:0000256" key="3">
    <source>
        <dbReference type="ARBA" id="ARBA00011950"/>
    </source>
</evidence>
<sequence>MITVQQEDFDHGREYEALRELANRDGAIVTFTGLVRDFNSQCSVSNVVIEHYSGMTEKYLMQICSDAKKRWNLGQVRIIHRIGTLEAFEQIVFVGVSSKHRQNAFEAAQFIMDILKTTAPFWKQETTAKGTQWVKRKDSDEAAAAKWSGA</sequence>
<proteinExistence type="inferred from homology"/>
<dbReference type="eggNOG" id="COG0314">
    <property type="taxonomic scope" value="Bacteria"/>
</dbReference>
<dbReference type="EC" id="2.8.1.12" evidence="3"/>
<reference evidence="13 14" key="1">
    <citation type="journal article" date="2012" name="J. Bacteriol.">
        <title>Genome sequence of proteorhodopsin-containing sea ice bacterium Glaciecola punicea ACAM 611T.</title>
        <authorList>
            <person name="Qin Q.-L."/>
            <person name="Xie B.-B."/>
            <person name="Shu Y.-L."/>
            <person name="Rong J.-C."/>
            <person name="Zhao D.-L."/>
            <person name="Zhang X.-Y."/>
            <person name="Chen X.-L."/>
            <person name="Zhou B.-C."/>
            <person name="Zhanga Y.-Z."/>
        </authorList>
    </citation>
    <scope>NUCLEOTIDE SEQUENCE [LARGE SCALE GENOMIC DNA]</scope>
    <source>
        <strain evidence="13 14">ACAM 611</strain>
    </source>
</reference>
<dbReference type="STRING" id="56804.BAE46_06675"/>
<dbReference type="UniPathway" id="UPA00344"/>
<dbReference type="OrthoDB" id="9803224at2"/>
<protein>
    <recommendedName>
        <fullName evidence="4">Molybdopterin synthase catalytic subunit</fullName>
        <ecNumber evidence="3">2.8.1.12</ecNumber>
    </recommendedName>
    <alternativeName>
        <fullName evidence="10">MPT synthase subunit 2</fullName>
    </alternativeName>
    <alternativeName>
        <fullName evidence="8">Molybdenum cofactor biosynthesis protein E</fullName>
    </alternativeName>
    <alternativeName>
        <fullName evidence="9">Molybdopterin-converting factor large subunit</fullName>
    </alternativeName>
    <alternativeName>
        <fullName evidence="11">Molybdopterin-converting factor subunit 2</fullName>
    </alternativeName>
</protein>
<dbReference type="Gene3D" id="3.90.1170.40">
    <property type="entry name" value="Molybdopterin biosynthesis MoaE subunit"/>
    <property type="match status" value="1"/>
</dbReference>
<evidence type="ECO:0000256" key="6">
    <source>
        <dbReference type="ARBA" id="ARBA00023150"/>
    </source>
</evidence>
<dbReference type="FunFam" id="3.90.1170.40:FF:000001">
    <property type="entry name" value="Molybdopterin synthase catalytic subunit MoaE"/>
    <property type="match status" value="1"/>
</dbReference>
<evidence type="ECO:0000256" key="4">
    <source>
        <dbReference type="ARBA" id="ARBA00013858"/>
    </source>
</evidence>